<keyword evidence="3" id="KW-0731">Sigma factor</keyword>
<dbReference type="InterPro" id="IPR013324">
    <property type="entry name" value="RNA_pol_sigma_r3/r4-like"/>
</dbReference>
<evidence type="ECO:0000256" key="3">
    <source>
        <dbReference type="ARBA" id="ARBA00023082"/>
    </source>
</evidence>
<protein>
    <submittedName>
        <fullName evidence="7">RNA polymerase sigma factor</fullName>
    </submittedName>
</protein>
<evidence type="ECO:0000259" key="6">
    <source>
        <dbReference type="Pfam" id="PF08281"/>
    </source>
</evidence>
<evidence type="ECO:0000313" key="7">
    <source>
        <dbReference type="EMBL" id="HIU28966.1"/>
    </source>
</evidence>
<dbReference type="SUPFAM" id="SSF88946">
    <property type="entry name" value="Sigma2 domain of RNA polymerase sigma factors"/>
    <property type="match status" value="1"/>
</dbReference>
<feature type="domain" description="RNA polymerase sigma factor 70 region 4 type 2" evidence="6">
    <location>
        <begin position="100"/>
        <end position="152"/>
    </location>
</feature>
<dbReference type="PANTHER" id="PTHR43133">
    <property type="entry name" value="RNA POLYMERASE ECF-TYPE SIGMA FACTO"/>
    <property type="match status" value="1"/>
</dbReference>
<dbReference type="Pfam" id="PF04542">
    <property type="entry name" value="Sigma70_r2"/>
    <property type="match status" value="1"/>
</dbReference>
<gene>
    <name evidence="7" type="ORF">IAD50_01565</name>
</gene>
<feature type="domain" description="RNA polymerase sigma-70 region 2" evidence="5">
    <location>
        <begin position="6"/>
        <end position="68"/>
    </location>
</feature>
<dbReference type="InterPro" id="IPR036388">
    <property type="entry name" value="WH-like_DNA-bd_sf"/>
</dbReference>
<keyword evidence="2" id="KW-0805">Transcription regulation</keyword>
<dbReference type="Gene3D" id="1.10.10.10">
    <property type="entry name" value="Winged helix-like DNA-binding domain superfamily/Winged helix DNA-binding domain"/>
    <property type="match status" value="1"/>
</dbReference>
<dbReference type="Gene3D" id="1.10.1740.10">
    <property type="match status" value="1"/>
</dbReference>
<dbReference type="InterPro" id="IPR013249">
    <property type="entry name" value="RNA_pol_sigma70_r4_t2"/>
</dbReference>
<dbReference type="AlphaFoldDB" id="A0A9D1I5V5"/>
<reference evidence="7" key="2">
    <citation type="journal article" date="2021" name="PeerJ">
        <title>Extensive microbial diversity within the chicken gut microbiome revealed by metagenomics and culture.</title>
        <authorList>
            <person name="Gilroy R."/>
            <person name="Ravi A."/>
            <person name="Getino M."/>
            <person name="Pursley I."/>
            <person name="Horton D.L."/>
            <person name="Alikhan N.F."/>
            <person name="Baker D."/>
            <person name="Gharbi K."/>
            <person name="Hall N."/>
            <person name="Watson M."/>
            <person name="Adriaenssens E.M."/>
            <person name="Foster-Nyarko E."/>
            <person name="Jarju S."/>
            <person name="Secka A."/>
            <person name="Antonio M."/>
            <person name="Oren A."/>
            <person name="Chaudhuri R.R."/>
            <person name="La Ragione R."/>
            <person name="Hildebrand F."/>
            <person name="Pallen M.J."/>
        </authorList>
    </citation>
    <scope>NUCLEOTIDE SEQUENCE</scope>
    <source>
        <strain evidence="7">CHK195-4489</strain>
    </source>
</reference>
<comment type="similarity">
    <text evidence="1">Belongs to the sigma-70 factor family. ECF subfamily.</text>
</comment>
<dbReference type="CDD" id="cd06171">
    <property type="entry name" value="Sigma70_r4"/>
    <property type="match status" value="1"/>
</dbReference>
<evidence type="ECO:0000256" key="4">
    <source>
        <dbReference type="ARBA" id="ARBA00023163"/>
    </source>
</evidence>
<dbReference type="Pfam" id="PF08281">
    <property type="entry name" value="Sigma70_r4_2"/>
    <property type="match status" value="1"/>
</dbReference>
<organism evidence="7 8">
    <name type="scientific">Candidatus Egerieisoma faecipullorum</name>
    <dbReference type="NCBI Taxonomy" id="2840963"/>
    <lineage>
        <taxon>Bacteria</taxon>
        <taxon>Bacillati</taxon>
        <taxon>Bacillota</taxon>
        <taxon>Clostridia</taxon>
        <taxon>Eubacteriales</taxon>
        <taxon>Clostridiaceae</taxon>
        <taxon>Clostridiaceae incertae sedis</taxon>
        <taxon>Candidatus Egerieisoma</taxon>
    </lineage>
</organism>
<evidence type="ECO:0000256" key="1">
    <source>
        <dbReference type="ARBA" id="ARBA00010641"/>
    </source>
</evidence>
<dbReference type="InterPro" id="IPR013325">
    <property type="entry name" value="RNA_pol_sigma_r2"/>
</dbReference>
<sequence length="515" mass="59408">MNADIIESYIEKVYGYAVNHTFSREEADELSQEILFTAVRELPKLKDDSKFELWLWGIASNVTKTFRRYMGKQRAMYSYDTLESFPYEEEQKNESEELYDALRTRIAMLSELYRSIIILFYYDGLSIKQISEKLHIPEGTVTWRLSEARKKLKKECTEMNETALNPVKLMIRINGEGNYKDPISPFPYVYISDALSQNILYYCYETPKTVEALAKLCGVPAYYIEDCLGNLMKREAVSEVSKGKYRTDFIIYSNETREYAEKAKGIFAPVVEDFVSSMKILADAAERLGIYTAGKPKEELIYLYGILAMEHLSEKYNPIKWVERPVRYDGCRWSYHAYLMNGNQNPIRGLGREESSNLGSRGTYKHISYHFGGFSYREMMFDNEINICEDILLGRKINDTDSATSAIAKGFISKKENGKLFVTVPAFTKEQKQQLDLLADTAFQSSIDEYSDGVRKYVHGYQKLFPEHLKEDVARACSYMFLTLYATHICDMAKEKGLLTPPPDGSICDVLIQYK</sequence>
<dbReference type="NCBIfam" id="TIGR02937">
    <property type="entry name" value="sigma70-ECF"/>
    <property type="match status" value="1"/>
</dbReference>
<keyword evidence="4" id="KW-0804">Transcription</keyword>
<dbReference type="Proteomes" id="UP000824089">
    <property type="component" value="Unassembled WGS sequence"/>
</dbReference>
<dbReference type="InterPro" id="IPR014284">
    <property type="entry name" value="RNA_pol_sigma-70_dom"/>
</dbReference>
<dbReference type="PANTHER" id="PTHR43133:SF51">
    <property type="entry name" value="RNA POLYMERASE SIGMA FACTOR"/>
    <property type="match status" value="1"/>
</dbReference>
<dbReference type="InterPro" id="IPR007627">
    <property type="entry name" value="RNA_pol_sigma70_r2"/>
</dbReference>
<evidence type="ECO:0000256" key="2">
    <source>
        <dbReference type="ARBA" id="ARBA00023015"/>
    </source>
</evidence>
<dbReference type="InterPro" id="IPR039425">
    <property type="entry name" value="RNA_pol_sigma-70-like"/>
</dbReference>
<evidence type="ECO:0000313" key="8">
    <source>
        <dbReference type="Proteomes" id="UP000824089"/>
    </source>
</evidence>
<name>A0A9D1I5V5_9CLOT</name>
<proteinExistence type="inferred from homology"/>
<dbReference type="GO" id="GO:0016987">
    <property type="term" value="F:sigma factor activity"/>
    <property type="evidence" value="ECO:0007669"/>
    <property type="project" value="UniProtKB-KW"/>
</dbReference>
<accession>A0A9D1I5V5</accession>
<dbReference type="EMBL" id="DVMM01000030">
    <property type="protein sequence ID" value="HIU28966.1"/>
    <property type="molecule type" value="Genomic_DNA"/>
</dbReference>
<reference evidence="7" key="1">
    <citation type="submission" date="2020-10" db="EMBL/GenBank/DDBJ databases">
        <authorList>
            <person name="Gilroy R."/>
        </authorList>
    </citation>
    <scope>NUCLEOTIDE SEQUENCE</scope>
    <source>
        <strain evidence="7">CHK195-4489</strain>
    </source>
</reference>
<comment type="caution">
    <text evidence="7">The sequence shown here is derived from an EMBL/GenBank/DDBJ whole genome shotgun (WGS) entry which is preliminary data.</text>
</comment>
<evidence type="ECO:0000259" key="5">
    <source>
        <dbReference type="Pfam" id="PF04542"/>
    </source>
</evidence>
<dbReference type="GO" id="GO:0006352">
    <property type="term" value="P:DNA-templated transcription initiation"/>
    <property type="evidence" value="ECO:0007669"/>
    <property type="project" value="InterPro"/>
</dbReference>
<dbReference type="GO" id="GO:0003677">
    <property type="term" value="F:DNA binding"/>
    <property type="evidence" value="ECO:0007669"/>
    <property type="project" value="InterPro"/>
</dbReference>
<dbReference type="SUPFAM" id="SSF88659">
    <property type="entry name" value="Sigma3 and sigma4 domains of RNA polymerase sigma factors"/>
    <property type="match status" value="1"/>
</dbReference>